<keyword evidence="3" id="KW-1185">Reference proteome</keyword>
<evidence type="ECO:0000256" key="1">
    <source>
        <dbReference type="SAM" id="MobiDB-lite"/>
    </source>
</evidence>
<dbReference type="AlphaFoldDB" id="A0ABD1D944"/>
<organism evidence="2 3">
    <name type="scientific">Culex pipiens pipiens</name>
    <name type="common">Northern house mosquito</name>
    <dbReference type="NCBI Taxonomy" id="38569"/>
    <lineage>
        <taxon>Eukaryota</taxon>
        <taxon>Metazoa</taxon>
        <taxon>Ecdysozoa</taxon>
        <taxon>Arthropoda</taxon>
        <taxon>Hexapoda</taxon>
        <taxon>Insecta</taxon>
        <taxon>Pterygota</taxon>
        <taxon>Neoptera</taxon>
        <taxon>Endopterygota</taxon>
        <taxon>Diptera</taxon>
        <taxon>Nematocera</taxon>
        <taxon>Culicoidea</taxon>
        <taxon>Culicidae</taxon>
        <taxon>Culicinae</taxon>
        <taxon>Culicini</taxon>
        <taxon>Culex</taxon>
        <taxon>Culex</taxon>
    </lineage>
</organism>
<gene>
    <name evidence="2" type="ORF">pipiens_010922</name>
</gene>
<evidence type="ECO:0000313" key="3">
    <source>
        <dbReference type="Proteomes" id="UP001562425"/>
    </source>
</evidence>
<protein>
    <submittedName>
        <fullName evidence="2">Uncharacterized protein</fullName>
    </submittedName>
</protein>
<proteinExistence type="predicted"/>
<dbReference type="Proteomes" id="UP001562425">
    <property type="component" value="Unassembled WGS sequence"/>
</dbReference>
<feature type="region of interest" description="Disordered" evidence="1">
    <location>
        <begin position="25"/>
        <end position="55"/>
    </location>
</feature>
<sequence length="286" mass="31051">MDEGDTSSDGEGSVIVDASIPISNQFDGLEDEQGGDQNSLPSIPTAPPVLKIGEPTKAKKVRIPPISVVGKSTRQLREFLGKSNIAQTAYNMKATKSGVQLLCSGDDSFRGAVRALRTANIEFHTYTPAAEQPMKVVLSGLPVYDVDELETELAGLGIHVSELKLFSRKVVGMEESALYLLHFPKAELRNVQPPTLRPFRNTVPQNGNTVPHHGNPGNNSTADTSAMTFAEALSQGNSNNSNSNLFTMSEFLTLAREVFARLKSCKSRQDQLEALVELTAKYIYNV</sequence>
<reference evidence="2 3" key="1">
    <citation type="submission" date="2024-05" db="EMBL/GenBank/DDBJ databases">
        <title>Culex pipiens pipiens assembly and annotation.</title>
        <authorList>
            <person name="Alout H."/>
            <person name="Durand T."/>
        </authorList>
    </citation>
    <scope>NUCLEOTIDE SEQUENCE [LARGE SCALE GENOMIC DNA]</scope>
    <source>
        <strain evidence="2">HA-2024</strain>
        <tissue evidence="2">Whole body</tissue>
    </source>
</reference>
<name>A0ABD1D944_CULPP</name>
<dbReference type="EMBL" id="JBEHCU010006950">
    <property type="protein sequence ID" value="KAL1395870.1"/>
    <property type="molecule type" value="Genomic_DNA"/>
</dbReference>
<evidence type="ECO:0000313" key="2">
    <source>
        <dbReference type="EMBL" id="KAL1395870.1"/>
    </source>
</evidence>
<accession>A0ABD1D944</accession>
<comment type="caution">
    <text evidence="2">The sequence shown here is derived from an EMBL/GenBank/DDBJ whole genome shotgun (WGS) entry which is preliminary data.</text>
</comment>